<dbReference type="EMBL" id="VWLX01000035">
    <property type="protein sequence ID" value="KAA3797477.1"/>
    <property type="molecule type" value="Genomic_DNA"/>
</dbReference>
<reference evidence="4" key="2">
    <citation type="submission" date="2022-10" db="EMBL/GenBank/DDBJ databases">
        <title>Human gut microbiome strain richness.</title>
        <authorList>
            <person name="Chen-Liaw A."/>
        </authorList>
    </citation>
    <scope>NUCLEOTIDE SEQUENCE</scope>
    <source>
        <strain evidence="4">RTP21484st1_H8_RTP21484_190118</strain>
    </source>
</reference>
<dbReference type="Pfam" id="PF13439">
    <property type="entry name" value="Glyco_transf_4"/>
    <property type="match status" value="1"/>
</dbReference>
<dbReference type="PANTHER" id="PTHR46401:SF2">
    <property type="entry name" value="GLYCOSYLTRANSFERASE WBBK-RELATED"/>
    <property type="match status" value="1"/>
</dbReference>
<dbReference type="Proteomes" id="UP001215078">
    <property type="component" value="Unassembled WGS sequence"/>
</dbReference>
<organism evidence="3 5">
    <name type="scientific">Bacteroides ovatus</name>
    <dbReference type="NCBI Taxonomy" id="28116"/>
    <lineage>
        <taxon>Bacteria</taxon>
        <taxon>Pseudomonadati</taxon>
        <taxon>Bacteroidota</taxon>
        <taxon>Bacteroidia</taxon>
        <taxon>Bacteroidales</taxon>
        <taxon>Bacteroidaceae</taxon>
        <taxon>Bacteroides</taxon>
    </lineage>
</organism>
<dbReference type="CDD" id="cd03801">
    <property type="entry name" value="GT4_PimA-like"/>
    <property type="match status" value="1"/>
</dbReference>
<sequence>MKIAYISSSAYSDVDLSYIGEAQKSLDITYFVLMNSGNRRTCALDLRDDSLLHGINKGYNLKGLGKYSDIININKAYVLYNEGKHAYDMKSLSFWCKVYRYLKQEGFDVIHFTTAPSIFNPFAFLLRDKLVLTVHDPLPHSSATSKSTELYRKIAFKWIKNFILLNKAQISEFKKTYGIKNINIQISSLGAYTYLLKYNDNIHLPKPYVLFFGNIHSYKGLDYLFPAMELAHTKYPELTLVVAGKGKYYFDIEKYLKLPYFKIDNRFIPDGELAAMIRECEFVVVPYVDATQSGVIMSAYAYCKPCIATNVGGLPEMVNHEHNGLIVEPKDVEGLAAAIIDMHQGVEKLNSFMNAIKLEYYHGKKSWKNIVDEMTSIYRTINLKD</sequence>
<dbReference type="GO" id="GO:0016757">
    <property type="term" value="F:glycosyltransferase activity"/>
    <property type="evidence" value="ECO:0007669"/>
    <property type="project" value="TreeGrafter"/>
</dbReference>
<dbReference type="Proteomes" id="UP000460135">
    <property type="component" value="Unassembled WGS sequence"/>
</dbReference>
<dbReference type="SUPFAM" id="SSF53756">
    <property type="entry name" value="UDP-Glycosyltransferase/glycogen phosphorylase"/>
    <property type="match status" value="1"/>
</dbReference>
<name>A0A413UTS4_BACOV</name>
<dbReference type="EMBL" id="JAQQPO010000050">
    <property type="protein sequence ID" value="MDC7961561.1"/>
    <property type="molecule type" value="Genomic_DNA"/>
</dbReference>
<dbReference type="AlphaFoldDB" id="A0A413UTS4"/>
<comment type="caution">
    <text evidence="3">The sequence shown here is derived from an EMBL/GenBank/DDBJ whole genome shotgun (WGS) entry which is preliminary data.</text>
</comment>
<gene>
    <name evidence="3" type="ORF">F3F51_27775</name>
    <name evidence="4" type="ORF">PQ628_25515</name>
</gene>
<accession>A0A413UTS4</accession>
<protein>
    <submittedName>
        <fullName evidence="3">Glycosyltransferase family 4 protein</fullName>
    </submittedName>
</protein>
<dbReference type="Pfam" id="PF13692">
    <property type="entry name" value="Glyco_trans_1_4"/>
    <property type="match status" value="1"/>
</dbReference>
<dbReference type="GO" id="GO:0009103">
    <property type="term" value="P:lipopolysaccharide biosynthetic process"/>
    <property type="evidence" value="ECO:0007669"/>
    <property type="project" value="TreeGrafter"/>
</dbReference>
<reference evidence="3 5" key="1">
    <citation type="journal article" date="2019" name="Nat. Med.">
        <title>A library of human gut bacterial isolates paired with longitudinal multiomics data enables mechanistic microbiome research.</title>
        <authorList>
            <person name="Poyet M."/>
            <person name="Groussin M."/>
            <person name="Gibbons S.M."/>
            <person name="Avila-Pacheco J."/>
            <person name="Jiang X."/>
            <person name="Kearney S.M."/>
            <person name="Perrotta A.R."/>
            <person name="Berdy B."/>
            <person name="Zhao S."/>
            <person name="Lieberman T.D."/>
            <person name="Swanson P.K."/>
            <person name="Smith M."/>
            <person name="Roesemann S."/>
            <person name="Alexander J.E."/>
            <person name="Rich S.A."/>
            <person name="Livny J."/>
            <person name="Vlamakis H."/>
            <person name="Clish C."/>
            <person name="Bullock K."/>
            <person name="Deik A."/>
            <person name="Scott J."/>
            <person name="Pierce K.A."/>
            <person name="Xavier R.J."/>
            <person name="Alm E.J."/>
        </authorList>
    </citation>
    <scope>NUCLEOTIDE SEQUENCE [LARGE SCALE GENOMIC DNA]</scope>
    <source>
        <strain evidence="3 5">BIOML-A183</strain>
    </source>
</reference>
<dbReference type="RefSeq" id="WP_118029829.1">
    <property type="nucleotide sequence ID" value="NZ_CP072244.1"/>
</dbReference>
<dbReference type="PANTHER" id="PTHR46401">
    <property type="entry name" value="GLYCOSYLTRANSFERASE WBBK-RELATED"/>
    <property type="match status" value="1"/>
</dbReference>
<dbReference type="InterPro" id="IPR028098">
    <property type="entry name" value="Glyco_trans_4-like_N"/>
</dbReference>
<evidence type="ECO:0000313" key="4">
    <source>
        <dbReference type="EMBL" id="MDC7961561.1"/>
    </source>
</evidence>
<evidence type="ECO:0000256" key="1">
    <source>
        <dbReference type="ARBA" id="ARBA00022679"/>
    </source>
</evidence>
<proteinExistence type="predicted"/>
<dbReference type="Gene3D" id="3.40.50.2000">
    <property type="entry name" value="Glycogen Phosphorylase B"/>
    <property type="match status" value="2"/>
</dbReference>
<evidence type="ECO:0000259" key="2">
    <source>
        <dbReference type="Pfam" id="PF13439"/>
    </source>
</evidence>
<feature type="domain" description="Glycosyltransferase subfamily 4-like N-terminal" evidence="2">
    <location>
        <begin position="90"/>
        <end position="185"/>
    </location>
</feature>
<evidence type="ECO:0000313" key="3">
    <source>
        <dbReference type="EMBL" id="KAA3797477.1"/>
    </source>
</evidence>
<evidence type="ECO:0000313" key="5">
    <source>
        <dbReference type="Proteomes" id="UP000460135"/>
    </source>
</evidence>
<keyword evidence="1 3" id="KW-0808">Transferase</keyword>